<keyword evidence="2" id="KW-0472">Membrane</keyword>
<feature type="transmembrane region" description="Helical" evidence="2">
    <location>
        <begin position="254"/>
        <end position="276"/>
    </location>
</feature>
<dbReference type="AlphaFoldDB" id="A0AAD1XMM2"/>
<evidence type="ECO:0008006" key="5">
    <source>
        <dbReference type="Google" id="ProtNLM"/>
    </source>
</evidence>
<evidence type="ECO:0000313" key="4">
    <source>
        <dbReference type="Proteomes" id="UP001295684"/>
    </source>
</evidence>
<comment type="caution">
    <text evidence="3">The sequence shown here is derived from an EMBL/GenBank/DDBJ whole genome shotgun (WGS) entry which is preliminary data.</text>
</comment>
<keyword evidence="2" id="KW-0812">Transmembrane</keyword>
<feature type="transmembrane region" description="Helical" evidence="2">
    <location>
        <begin position="216"/>
        <end position="238"/>
    </location>
</feature>
<evidence type="ECO:0000256" key="1">
    <source>
        <dbReference type="SAM" id="MobiDB-lite"/>
    </source>
</evidence>
<protein>
    <recommendedName>
        <fullName evidence="5">THH1/TOM1/TOM3 domain-containing protein</fullName>
    </recommendedName>
</protein>
<organism evidence="3 4">
    <name type="scientific">Euplotes crassus</name>
    <dbReference type="NCBI Taxonomy" id="5936"/>
    <lineage>
        <taxon>Eukaryota</taxon>
        <taxon>Sar</taxon>
        <taxon>Alveolata</taxon>
        <taxon>Ciliophora</taxon>
        <taxon>Intramacronucleata</taxon>
        <taxon>Spirotrichea</taxon>
        <taxon>Hypotrichia</taxon>
        <taxon>Euplotida</taxon>
        <taxon>Euplotidae</taxon>
        <taxon>Moneuplotes</taxon>
    </lineage>
</organism>
<feature type="transmembrane region" description="Helical" evidence="2">
    <location>
        <begin position="96"/>
        <end position="118"/>
    </location>
</feature>
<feature type="transmembrane region" description="Helical" evidence="2">
    <location>
        <begin position="20"/>
        <end position="43"/>
    </location>
</feature>
<feature type="compositionally biased region" description="Polar residues" evidence="1">
    <location>
        <begin position="321"/>
        <end position="331"/>
    </location>
</feature>
<feature type="region of interest" description="Disordered" evidence="1">
    <location>
        <begin position="311"/>
        <end position="331"/>
    </location>
</feature>
<evidence type="ECO:0000256" key="2">
    <source>
        <dbReference type="SAM" id="Phobius"/>
    </source>
</evidence>
<feature type="transmembrane region" description="Helical" evidence="2">
    <location>
        <begin position="55"/>
        <end position="76"/>
    </location>
</feature>
<sequence>MSCSISSEMWEYQGQGCTFYKIYLGIILFLSVITMSMIGWWTIKFIRIFGCKKKLQFLFLVTVFGSTIARNVSFSLEFYWRVGQCSIPISLCNEAAVYWLSSTLFSAAVIIHIFSFLYQLLRLKKFREGERQNQKLHHATFAGFIMLILFTYLGFVITACVASREERWIFRIFKILYSSTFLLIAVTYILVAVYFYKKVKGMFLEKAKDLKKRIMFSSVVISFSFFLRACLNIGMYLLEFNSRFNRHWLTNNKFWFPLVLTFYFILSEILPTLYICMSIKNIEKKINEQGHESECSNNNLGFTGISSLRESLDESRAPRSTLMSTEQVINN</sequence>
<dbReference type="Proteomes" id="UP001295684">
    <property type="component" value="Unassembled WGS sequence"/>
</dbReference>
<reference evidence="3" key="1">
    <citation type="submission" date="2023-07" db="EMBL/GenBank/DDBJ databases">
        <authorList>
            <consortium name="AG Swart"/>
            <person name="Singh M."/>
            <person name="Singh A."/>
            <person name="Seah K."/>
            <person name="Emmerich C."/>
        </authorList>
    </citation>
    <scope>NUCLEOTIDE SEQUENCE</scope>
    <source>
        <strain evidence="3">DP1</strain>
    </source>
</reference>
<name>A0AAD1XMM2_EUPCR</name>
<keyword evidence="4" id="KW-1185">Reference proteome</keyword>
<dbReference type="EMBL" id="CAMPGE010016950">
    <property type="protein sequence ID" value="CAI2375465.1"/>
    <property type="molecule type" value="Genomic_DNA"/>
</dbReference>
<evidence type="ECO:0000313" key="3">
    <source>
        <dbReference type="EMBL" id="CAI2375465.1"/>
    </source>
</evidence>
<feature type="transmembrane region" description="Helical" evidence="2">
    <location>
        <begin position="139"/>
        <end position="163"/>
    </location>
</feature>
<keyword evidence="2" id="KW-1133">Transmembrane helix</keyword>
<feature type="transmembrane region" description="Helical" evidence="2">
    <location>
        <begin position="175"/>
        <end position="196"/>
    </location>
</feature>
<gene>
    <name evidence="3" type="ORF">ECRASSUSDP1_LOCUS16827</name>
</gene>
<proteinExistence type="predicted"/>
<accession>A0AAD1XMM2</accession>